<feature type="compositionally biased region" description="Low complexity" evidence="1">
    <location>
        <begin position="492"/>
        <end position="505"/>
    </location>
</feature>
<sequence>MKNLKSDRKKRKLSADEQHQKEQQQQVEDVVDADAVATSTYGGDNAAARAAMEASFPASTVTAAATAATVVGSSAKPTNNQYQQTHPKRCRRAADGDDYPLLVKHVSTFLNYYSSSSSSSTTASAASSSSSSPISTISYLGDFLKNSHDSPNHENENVILSKKDVASILLPWSVSRLLAREEKNEMELSHDNCSSFVEEKDGLHNDRDEDSDEDDDEDIDIKDDGEDVDNDDCMQLLEWNVLSHSLDVLDTTTIDASPQSFAEWSTVIETADDEGTSLISSALTQSTLNRLLPRAVRVALTPTTFATSMTESVKRSEGLISRRMKRRTRMADAASNVYVHLVQNGKYYRPTTLDVACHTLLRLVDEYSMLISRQQLQQRRCPRHWMERTTRVRNATLSMVLMLVDTATNHKRVFAILSSTEVLPILGRWMMTTPSSISTDNDEQQLQQQAAIIVGDILQKGLHNINVPIDGYRSAIARLDEEERARKKEVAAEASTTTNEKTMTTSKRDKWICFQSSLFTSIQSLVLPPPPETPPGSSTPLPLAQSPLLEVGGRDDVIIAIAGILPLITRGFFNRVLLSRNAHPLQQQQQQQEQQQKSSSEGGKLSSTTIEGDANLQFHFWRHIISPVVDLLSFLFGGDNSTSLSSMQISRQQKQSLRALLGAISESLELVLKYDAYSPSYTDVDGENLSFLERVTKCLMCCCSRRPMSRDDDSSIDSLILKSLHCILSLNHRLLHERLADVIHFACSCLRSSSTSTSPLSPAVSSPDAPPSAGIIHATPSRSEQLKSSSKLANDILSDIVKTYRELRQVGYFLSSARGAFASAVTAASRRGDDTEGCKMMLMMRSGNITENLALAYQTCPSGQISEIWSFFNAWISDNVSVCRQNLESEHAMKEERSGSGGEARTSESSNDNDDNSNNFITPAASTLMEEQVFTVHMFIMFIQNIRAGKQNCTELRGLCEATMSTSVSKLLIGTKSATSRRDDCNGISPEILSDFKREEIAGADQVVLMRLRHGFDLCGWLVDLHTRCCFWMDGGGAHSDSRGTVFLLSHDENACSNDVLSYLQAVAKTSLSTQRFKLWRSTWKARYWQSRATGSSSSSSGSDSSNTHDCFEDLYENDIPRSLHGSLQRLALHRIHQLHSMIYYCNLREHELHTSENNLHVDNASSLALTNEARMLVDFSMYLACSRLTTRCNTSVADESSSESLWVPMAQSLCIWSRYSDAVHIELFLIWLFGTLCRRYSLEATADQVFRLETNVALALARDASFYDIGDVVSSFMRVGIQFATSRFLDSIVSIDVSCKMKILEFNSGSTKLCMDLAKTEGAKLACDNHVDAVSTTLTFLASAPIELTLTNQNVKLIDGIVGLDILSSQMIKHGVDVSELDSLQILNIIHSNKIILSNLLPKALLISSDFEHPCLANMACHLLKSCLDFRSDDNVVAASCNAITEYFSLCVDYYERNNNALGELFNQLESLVRDIDVDFSPNSTFIRSVIRRMNILDRHRSLSKTSTATTPSTYKLCLQFVLETQEALQSIDFQYLSKAGHGLENDKLASKALLLESEVWSFIGSHVEAAPDSILITNDQVNNAVMTVGKLFRSMSRVRESPCSLVFINAVDYFLSAMAVAPGFFLQCVPTTELIDKVLEEMAQSFARGQETTCLDAALCSIIRSPGIEQTKTVINHLLSKSNGCSRLDSAFITKAFHLLITCANSQEQHKCLADTCKKFLFISIGLLRDRQCTMTELASNVMLLSKTLTTIISKKELLLLSGREIAMICCEMIPILDDNGVNDADGASASIFISCCTVVASLIAHYPKQLYGCPSPLFSVMLALLSNVLRTSGKKGISNKAQEYAKVCELLIPHKDILKKHVVGLILHYIWSLNDGLNPTIKSKLTPSIFALLDMLSEFETRQINAMIDTPSKALFAPVFRSYQKYYQYHGQA</sequence>
<evidence type="ECO:0000256" key="1">
    <source>
        <dbReference type="SAM" id="MobiDB-lite"/>
    </source>
</evidence>
<feature type="compositionally biased region" description="Basic and acidic residues" evidence="1">
    <location>
        <begin position="197"/>
        <end position="207"/>
    </location>
</feature>
<dbReference type="PANTHER" id="PTHR15682">
    <property type="entry name" value="UNHEALTHY RIBOSOME BIOGENESIS PROTEIN 2 HOMOLOG"/>
    <property type="match status" value="1"/>
</dbReference>
<feature type="region of interest" description="Disordered" evidence="1">
    <location>
        <begin position="1"/>
        <end position="29"/>
    </location>
</feature>
<dbReference type="Proteomes" id="UP001530293">
    <property type="component" value="Unassembled WGS sequence"/>
</dbReference>
<feature type="compositionally biased region" description="Basic and acidic residues" evidence="1">
    <location>
        <begin position="13"/>
        <end position="22"/>
    </location>
</feature>
<protein>
    <recommendedName>
        <fullName evidence="2">Nucleolar 27S pre-rRNA processing Urb2/Npa2 C-terminal domain-containing protein</fullName>
    </recommendedName>
</protein>
<organism evidence="3 4">
    <name type="scientific">Discostella pseudostelligera</name>
    <dbReference type="NCBI Taxonomy" id="259834"/>
    <lineage>
        <taxon>Eukaryota</taxon>
        <taxon>Sar</taxon>
        <taxon>Stramenopiles</taxon>
        <taxon>Ochrophyta</taxon>
        <taxon>Bacillariophyta</taxon>
        <taxon>Coscinodiscophyceae</taxon>
        <taxon>Thalassiosirophycidae</taxon>
        <taxon>Stephanodiscales</taxon>
        <taxon>Stephanodiscaceae</taxon>
        <taxon>Discostella</taxon>
    </lineage>
</organism>
<evidence type="ECO:0000313" key="3">
    <source>
        <dbReference type="EMBL" id="KAL3759704.1"/>
    </source>
</evidence>
<reference evidence="3 4" key="1">
    <citation type="submission" date="2024-10" db="EMBL/GenBank/DDBJ databases">
        <title>Updated reference genomes for cyclostephanoid diatoms.</title>
        <authorList>
            <person name="Roberts W.R."/>
            <person name="Alverson A.J."/>
        </authorList>
    </citation>
    <scope>NUCLEOTIDE SEQUENCE [LARGE SCALE GENOMIC DNA]</scope>
    <source>
        <strain evidence="3 4">AJA232-27</strain>
    </source>
</reference>
<evidence type="ECO:0000259" key="2">
    <source>
        <dbReference type="Pfam" id="PF10441"/>
    </source>
</evidence>
<gene>
    <name evidence="3" type="ORF">ACHAWU_010273</name>
</gene>
<name>A0ABD3MAR4_9STRA</name>
<feature type="region of interest" description="Disordered" evidence="1">
    <location>
        <begin position="891"/>
        <end position="921"/>
    </location>
</feature>
<dbReference type="PANTHER" id="PTHR15682:SF2">
    <property type="entry name" value="UNHEALTHY RIBOSOME BIOGENESIS PROTEIN 2 HOMOLOG"/>
    <property type="match status" value="1"/>
</dbReference>
<feature type="region of interest" description="Disordered" evidence="1">
    <location>
        <begin position="584"/>
        <end position="607"/>
    </location>
</feature>
<dbReference type="InterPro" id="IPR018849">
    <property type="entry name" value="Urb2/Npa2_C"/>
</dbReference>
<feature type="compositionally biased region" description="Low complexity" evidence="1">
    <location>
        <begin position="585"/>
        <end position="607"/>
    </location>
</feature>
<feature type="region of interest" description="Disordered" evidence="1">
    <location>
        <begin position="486"/>
        <end position="506"/>
    </location>
</feature>
<evidence type="ECO:0000313" key="4">
    <source>
        <dbReference type="Proteomes" id="UP001530293"/>
    </source>
</evidence>
<dbReference type="Pfam" id="PF10441">
    <property type="entry name" value="Urb2"/>
    <property type="match status" value="1"/>
</dbReference>
<dbReference type="InterPro" id="IPR052609">
    <property type="entry name" value="Ribosome_Biogenesis_Reg"/>
</dbReference>
<accession>A0ABD3MAR4</accession>
<dbReference type="EMBL" id="JALLBG020000198">
    <property type="protein sequence ID" value="KAL3759704.1"/>
    <property type="molecule type" value="Genomic_DNA"/>
</dbReference>
<comment type="caution">
    <text evidence="3">The sequence shown here is derived from an EMBL/GenBank/DDBJ whole genome shotgun (WGS) entry which is preliminary data.</text>
</comment>
<proteinExistence type="predicted"/>
<keyword evidence="4" id="KW-1185">Reference proteome</keyword>
<feature type="region of interest" description="Disordered" evidence="1">
    <location>
        <begin position="188"/>
        <end position="227"/>
    </location>
</feature>
<feature type="compositionally biased region" description="Acidic residues" evidence="1">
    <location>
        <begin position="208"/>
        <end position="227"/>
    </location>
</feature>
<feature type="domain" description="Nucleolar 27S pre-rRNA processing Urb2/Npa2 C-terminal" evidence="2">
    <location>
        <begin position="1785"/>
        <end position="1935"/>
    </location>
</feature>